<name>A0A9P8UKH7_9PEZI</name>
<comment type="caution">
    <text evidence="1">The sequence shown here is derived from an EMBL/GenBank/DDBJ whole genome shotgun (WGS) entry which is preliminary data.</text>
</comment>
<reference evidence="1" key="1">
    <citation type="journal article" date="2021" name="Nat. Commun.">
        <title>Genetic determinants of endophytism in the Arabidopsis root mycobiome.</title>
        <authorList>
            <person name="Mesny F."/>
            <person name="Miyauchi S."/>
            <person name="Thiergart T."/>
            <person name="Pickel B."/>
            <person name="Atanasova L."/>
            <person name="Karlsson M."/>
            <person name="Huettel B."/>
            <person name="Barry K.W."/>
            <person name="Haridas S."/>
            <person name="Chen C."/>
            <person name="Bauer D."/>
            <person name="Andreopoulos W."/>
            <person name="Pangilinan J."/>
            <person name="LaButti K."/>
            <person name="Riley R."/>
            <person name="Lipzen A."/>
            <person name="Clum A."/>
            <person name="Drula E."/>
            <person name="Henrissat B."/>
            <person name="Kohler A."/>
            <person name="Grigoriev I.V."/>
            <person name="Martin F.M."/>
            <person name="Hacquard S."/>
        </authorList>
    </citation>
    <scope>NUCLEOTIDE SEQUENCE</scope>
    <source>
        <strain evidence="1">MPI-SDFR-AT-0073</strain>
    </source>
</reference>
<accession>A0A9P8UKH7</accession>
<evidence type="ECO:0000313" key="2">
    <source>
        <dbReference type="Proteomes" id="UP000758603"/>
    </source>
</evidence>
<keyword evidence="2" id="KW-1185">Reference proteome</keyword>
<gene>
    <name evidence="1" type="ORF">BKA67DRAFT_535268</name>
</gene>
<dbReference type="RefSeq" id="XP_045958192.1">
    <property type="nucleotide sequence ID" value="XM_046099989.1"/>
</dbReference>
<dbReference type="AlphaFoldDB" id="A0A9P8UKH7"/>
<sequence length="254" mass="28755">MAGIDGILNQGMAKKYIYMIYPDDTSLADSDDFNRNWKKECDHEVGVLRKVRICLRLLCLAWNFRGDPLRRKLGKDAIKHVARSIVEISFHALPEFDTKTTAIESPTSSRLDNRAYNNIRDENVVIRALLPDIQHPKHETTPIFKLVDFGSLTYIETGQETVILSDEPEVSFTADGIELCTEKKALIRKNVDGQLIDLVCWCLAKNPSYKPEDDNVFTADETIKARMIRLLVNAGIAPHALIKIRPWLSFSSPG</sequence>
<dbReference type="GeneID" id="70128881"/>
<dbReference type="EMBL" id="JAGPXC010000004">
    <property type="protein sequence ID" value="KAH6653922.1"/>
    <property type="molecule type" value="Genomic_DNA"/>
</dbReference>
<dbReference type="Proteomes" id="UP000758603">
    <property type="component" value="Unassembled WGS sequence"/>
</dbReference>
<protein>
    <submittedName>
        <fullName evidence="1">Uncharacterized protein</fullName>
    </submittedName>
</protein>
<proteinExistence type="predicted"/>
<organism evidence="1 2">
    <name type="scientific">Truncatella angustata</name>
    <dbReference type="NCBI Taxonomy" id="152316"/>
    <lineage>
        <taxon>Eukaryota</taxon>
        <taxon>Fungi</taxon>
        <taxon>Dikarya</taxon>
        <taxon>Ascomycota</taxon>
        <taxon>Pezizomycotina</taxon>
        <taxon>Sordariomycetes</taxon>
        <taxon>Xylariomycetidae</taxon>
        <taxon>Amphisphaeriales</taxon>
        <taxon>Sporocadaceae</taxon>
        <taxon>Truncatella</taxon>
    </lineage>
</organism>
<evidence type="ECO:0000313" key="1">
    <source>
        <dbReference type="EMBL" id="KAH6653922.1"/>
    </source>
</evidence>